<reference evidence="1" key="5">
    <citation type="submission" date="2025-09" db="UniProtKB">
        <authorList>
            <consortium name="Ensembl"/>
        </authorList>
    </citation>
    <scope>IDENTIFICATION</scope>
</reference>
<reference evidence="1" key="4">
    <citation type="submission" date="2025-08" db="UniProtKB">
        <authorList>
            <consortium name="Ensembl"/>
        </authorList>
    </citation>
    <scope>IDENTIFICATION</scope>
</reference>
<accession>A0A671FML1</accession>
<reference evidence="1 2" key="2">
    <citation type="journal article" date="2018" name="Annu Rev Anim Biosci">
        <title>Bat Biology, Genomes, and the Bat1K Project: To Generate Chromosome-Level Genomes for All Living Bat Species.</title>
        <authorList>
            <person name="Teeling E.C."/>
            <person name="Vernes S.C."/>
            <person name="Davalos L.M."/>
            <person name="Ray D.A."/>
            <person name="Gilbert M.T.P."/>
            <person name="Myers E."/>
        </authorList>
    </citation>
    <scope>NUCLEOTIDE SEQUENCE</scope>
</reference>
<keyword evidence="2" id="KW-1185">Reference proteome</keyword>
<dbReference type="InParanoid" id="A0A671FML1"/>
<dbReference type="Proteomes" id="UP000472240">
    <property type="component" value="Chromosome 21"/>
</dbReference>
<reference evidence="1 2" key="1">
    <citation type="journal article" date="2015" name="Annu Rev Anim Biosci">
        <title>The Genome 10K Project: a way forward.</title>
        <authorList>
            <person name="Koepfli K.P."/>
            <person name="Paten B."/>
            <person name="O'Brien S.J."/>
            <person name="Koepfli K.P."/>
            <person name="Paten B."/>
            <person name="Antunes A."/>
            <person name="Belov K."/>
            <person name="Bustamante C."/>
            <person name="Castoe T.A."/>
            <person name="Clawson H."/>
            <person name="Crawford A.J."/>
            <person name="Diekhans M."/>
            <person name="Distel D."/>
            <person name="Durbin R."/>
            <person name="Earl D."/>
            <person name="Fujita M.K."/>
            <person name="Gamble T."/>
            <person name="Georges A."/>
            <person name="Gemmell N."/>
            <person name="Gilbert M.T."/>
            <person name="Graves J.M."/>
            <person name="Green R.E."/>
            <person name="Hickey G."/>
            <person name="Jarvis E.D."/>
            <person name="Johnson W."/>
            <person name="Komissarov A."/>
            <person name="Korf I."/>
            <person name="Kuhn R."/>
            <person name="Larkin D.M."/>
            <person name="Lewin H."/>
            <person name="Lopez J.V."/>
            <person name="Ma J."/>
            <person name="Marques-Bonet T."/>
            <person name="Miller W."/>
            <person name="Murphy R."/>
            <person name="Pevzner P."/>
            <person name="Shapiro B."/>
            <person name="Steiner C."/>
            <person name="Tamazian G."/>
            <person name="Venkatesh B."/>
            <person name="Wang J."/>
            <person name="Wayne R."/>
            <person name="Wiley E."/>
            <person name="Yang H."/>
            <person name="Zhang G."/>
            <person name="Haussler D."/>
            <person name="Ryder O."/>
            <person name="O'Brien S.J."/>
        </authorList>
    </citation>
    <scope>NUCLEOTIDE SEQUENCE</scope>
</reference>
<organism evidence="1 2">
    <name type="scientific">Rhinolophus ferrumequinum</name>
    <name type="common">Greater horseshoe bat</name>
    <dbReference type="NCBI Taxonomy" id="59479"/>
    <lineage>
        <taxon>Eukaryota</taxon>
        <taxon>Metazoa</taxon>
        <taxon>Chordata</taxon>
        <taxon>Craniata</taxon>
        <taxon>Vertebrata</taxon>
        <taxon>Euteleostomi</taxon>
        <taxon>Mammalia</taxon>
        <taxon>Eutheria</taxon>
        <taxon>Laurasiatheria</taxon>
        <taxon>Chiroptera</taxon>
        <taxon>Yinpterochiroptera</taxon>
        <taxon>Rhinolophoidea</taxon>
        <taxon>Rhinolophidae</taxon>
        <taxon>Rhinolophinae</taxon>
        <taxon>Rhinolophus</taxon>
    </lineage>
</organism>
<reference evidence="2" key="3">
    <citation type="submission" date="2018-12" db="EMBL/GenBank/DDBJ databases">
        <title>G10K-VGP greater horseshoe bat female genome, primary haplotype.</title>
        <authorList>
            <person name="Teeling E."/>
            <person name="Myers G."/>
            <person name="Vernes S."/>
            <person name="Pippel M."/>
            <person name="Winkler S."/>
            <person name="Fedrigo O."/>
            <person name="Rhie A."/>
            <person name="Koren S."/>
            <person name="Phillippy A."/>
            <person name="Lewin H."/>
            <person name="Damas J."/>
            <person name="Howe K."/>
            <person name="Mountcastle J."/>
            <person name="Jarvis E.D."/>
        </authorList>
    </citation>
    <scope>NUCLEOTIDE SEQUENCE [LARGE SCALE GENOMIC DNA]</scope>
</reference>
<proteinExistence type="predicted"/>
<dbReference type="AlphaFoldDB" id="A0A671FML1"/>
<evidence type="ECO:0000313" key="2">
    <source>
        <dbReference type="Proteomes" id="UP000472240"/>
    </source>
</evidence>
<dbReference type="Ensembl" id="ENSRFET00010029115.1">
    <property type="protein sequence ID" value="ENSRFEP00010026795.1"/>
    <property type="gene ID" value="ENSRFEG00010017808.1"/>
</dbReference>
<evidence type="ECO:0000313" key="1">
    <source>
        <dbReference type="Ensembl" id="ENSRFEP00010026795.1"/>
    </source>
</evidence>
<protein>
    <submittedName>
        <fullName evidence="1">Uncharacterized protein</fullName>
    </submittedName>
</protein>
<sequence length="116" mass="12438">RAAPLGEPPGRADWQWHPRATPAESKCCCPGRPFLLQGPPALLCCTGCVLSAWFGVVVRVPSSSLSPLYRIFHVTTAPFSTSSRLINPALPEACKCVHSAPRLCPRVLSSLPPACF</sequence>
<name>A0A671FML1_RHIFE</name>